<dbReference type="Gene3D" id="3.40.50.12780">
    <property type="entry name" value="N-terminal domain of ligase-like"/>
    <property type="match status" value="1"/>
</dbReference>
<dbReference type="Gene3D" id="3.30.300.30">
    <property type="match status" value="1"/>
</dbReference>
<protein>
    <recommendedName>
        <fullName evidence="2">AMP-dependent synthetase/ligase domain-containing protein</fullName>
    </recommendedName>
</protein>
<evidence type="ECO:0000313" key="1">
    <source>
        <dbReference type="EMBL" id="KKM25676.1"/>
    </source>
</evidence>
<dbReference type="PANTHER" id="PTHR43845">
    <property type="entry name" value="BLR5969 PROTEIN"/>
    <property type="match status" value="1"/>
</dbReference>
<name>A0A0F9IDH2_9ZZZZ</name>
<organism evidence="1">
    <name type="scientific">marine sediment metagenome</name>
    <dbReference type="NCBI Taxonomy" id="412755"/>
    <lineage>
        <taxon>unclassified sequences</taxon>
        <taxon>metagenomes</taxon>
        <taxon>ecological metagenomes</taxon>
    </lineage>
</organism>
<dbReference type="EMBL" id="LAZR01012667">
    <property type="protein sequence ID" value="KKM25676.1"/>
    <property type="molecule type" value="Genomic_DNA"/>
</dbReference>
<accession>A0A0F9IDH2</accession>
<comment type="caution">
    <text evidence="1">The sequence shown here is derived from an EMBL/GenBank/DDBJ whole genome shotgun (WGS) entry which is preliminary data.</text>
</comment>
<dbReference type="AlphaFoldDB" id="A0A0F9IDH2"/>
<gene>
    <name evidence="1" type="ORF">LCGC14_1592600</name>
</gene>
<dbReference type="InterPro" id="IPR045851">
    <property type="entry name" value="AMP-bd_C_sf"/>
</dbReference>
<evidence type="ECO:0008006" key="2">
    <source>
        <dbReference type="Google" id="ProtNLM"/>
    </source>
</evidence>
<reference evidence="1" key="1">
    <citation type="journal article" date="2015" name="Nature">
        <title>Complex archaea that bridge the gap between prokaryotes and eukaryotes.</title>
        <authorList>
            <person name="Spang A."/>
            <person name="Saw J.H."/>
            <person name="Jorgensen S.L."/>
            <person name="Zaremba-Niedzwiedzka K."/>
            <person name="Martijn J."/>
            <person name="Lind A.E."/>
            <person name="van Eijk R."/>
            <person name="Schleper C."/>
            <person name="Guy L."/>
            <person name="Ettema T.J."/>
        </authorList>
    </citation>
    <scope>NUCLEOTIDE SEQUENCE</scope>
</reference>
<sequence>MAQMPHFDDLEIRSASARAADIAIALPQQIARAQALSGYAGTLDRVEPANVTNAEDLAKLPVLRKSEIGKQQALSAPFGGFTTRPAHAFTHIFQSPGPIYEPSSTAPDWWRMGRFLHALGIGAGDIVQNCFGYHLTPAGMIFESGAQAVGAAVLPAGTGQTELQVIAARDIGTTAYAGTPDYLKIILEKADEMGVTLGITKAAVGGGALFPSLRDYYAERGIRCLQSYATADLGNIAYESAEAEGMIVDEHVIVEIVVPGTGIPVAPGDVGEVVVTTLNPDYPLIRFATGDLSAVLPGMSSCGRTNMRIKGWMGRADQTTKIKGMFVRPEQVAALVAHHPEVTKARVVASRADEKDVMTVYIEAQQAEPERYMQSVMDMLKLKGDIVIATPGSLPNDGLVIEDQRTYD</sequence>
<proteinExistence type="predicted"/>
<dbReference type="InterPro" id="IPR042099">
    <property type="entry name" value="ANL_N_sf"/>
</dbReference>
<dbReference type="PANTHER" id="PTHR43845:SF1">
    <property type="entry name" value="BLR5969 PROTEIN"/>
    <property type="match status" value="1"/>
</dbReference>
<dbReference type="SUPFAM" id="SSF56801">
    <property type="entry name" value="Acetyl-CoA synthetase-like"/>
    <property type="match status" value="1"/>
</dbReference>